<keyword evidence="6 9" id="KW-0812">Transmembrane</keyword>
<keyword evidence="7 9" id="KW-1133">Transmembrane helix</keyword>
<organism evidence="10 11">
    <name type="scientific">Hungatella hathewayi WAL-18680</name>
    <dbReference type="NCBI Taxonomy" id="742737"/>
    <lineage>
        <taxon>Bacteria</taxon>
        <taxon>Bacillati</taxon>
        <taxon>Bacillota</taxon>
        <taxon>Clostridia</taxon>
        <taxon>Lachnospirales</taxon>
        <taxon>Lachnospiraceae</taxon>
        <taxon>Hungatella</taxon>
    </lineage>
</organism>
<dbReference type="InterPro" id="IPR050303">
    <property type="entry name" value="GatZ_KbaZ_carbometab"/>
</dbReference>
<keyword evidence="4" id="KW-0762">Sugar transport</keyword>
<feature type="transmembrane region" description="Helical" evidence="9">
    <location>
        <begin position="72"/>
        <end position="90"/>
    </location>
</feature>
<dbReference type="HOGENOM" id="CLU_069101_2_1_9"/>
<feature type="transmembrane region" description="Helical" evidence="9">
    <location>
        <begin position="181"/>
        <end position="199"/>
    </location>
</feature>
<comment type="subcellular location">
    <subcellularLocation>
        <location evidence="1">Cell membrane</location>
        <topology evidence="1">Multi-pass membrane protein</topology>
    </subcellularLocation>
</comment>
<evidence type="ECO:0000256" key="8">
    <source>
        <dbReference type="ARBA" id="ARBA00023136"/>
    </source>
</evidence>
<evidence type="ECO:0000256" key="5">
    <source>
        <dbReference type="ARBA" id="ARBA00022683"/>
    </source>
</evidence>
<dbReference type="PROSITE" id="PS51106">
    <property type="entry name" value="PTS_EIIC_TYPE_4"/>
    <property type="match status" value="1"/>
</dbReference>
<feature type="transmembrane region" description="Helical" evidence="9">
    <location>
        <begin position="96"/>
        <end position="118"/>
    </location>
</feature>
<dbReference type="Pfam" id="PF03609">
    <property type="entry name" value="EII-Sor"/>
    <property type="match status" value="1"/>
</dbReference>
<dbReference type="PATRIC" id="fig|742737.3.peg.4366"/>
<evidence type="ECO:0000256" key="6">
    <source>
        <dbReference type="ARBA" id="ARBA00022692"/>
    </source>
</evidence>
<reference evidence="10 11" key="1">
    <citation type="submission" date="2011-08" db="EMBL/GenBank/DDBJ databases">
        <title>The Genome Sequence of Clostridium hathewayi WAL-18680.</title>
        <authorList>
            <consortium name="The Broad Institute Genome Sequencing Platform"/>
            <person name="Earl A."/>
            <person name="Ward D."/>
            <person name="Feldgarden M."/>
            <person name="Gevers D."/>
            <person name="Finegold S.M."/>
            <person name="Summanen P.H."/>
            <person name="Molitoris D.R."/>
            <person name="Song M."/>
            <person name="Daigneault M."/>
            <person name="Allen-Vercoe E."/>
            <person name="Young S.K."/>
            <person name="Zeng Q."/>
            <person name="Gargeya S."/>
            <person name="Fitzgerald M."/>
            <person name="Haas B."/>
            <person name="Abouelleil A."/>
            <person name="Alvarado L."/>
            <person name="Arachchi H.M."/>
            <person name="Berlin A."/>
            <person name="Brown A."/>
            <person name="Chapman S.B."/>
            <person name="Chen Z."/>
            <person name="Dunbar C."/>
            <person name="Freedman E."/>
            <person name="Gearin G."/>
            <person name="Gellesch M."/>
            <person name="Goldberg J."/>
            <person name="Griggs A."/>
            <person name="Gujja S."/>
            <person name="Heiman D."/>
            <person name="Howarth C."/>
            <person name="Larson L."/>
            <person name="Lui A."/>
            <person name="MacDonald P.J.P."/>
            <person name="Montmayeur A."/>
            <person name="Murphy C."/>
            <person name="Neiman D."/>
            <person name="Pearson M."/>
            <person name="Priest M."/>
            <person name="Roberts A."/>
            <person name="Saif S."/>
            <person name="Shea T."/>
            <person name="Shenoy N."/>
            <person name="Sisk P."/>
            <person name="Stolte C."/>
            <person name="Sykes S."/>
            <person name="Wortman J."/>
            <person name="Nusbaum C."/>
            <person name="Birren B."/>
        </authorList>
    </citation>
    <scope>NUCLEOTIDE SEQUENCE [LARGE SCALE GENOMIC DNA]</scope>
    <source>
        <strain evidence="10 11">WAL-18680</strain>
    </source>
</reference>
<evidence type="ECO:0008006" key="12">
    <source>
        <dbReference type="Google" id="ProtNLM"/>
    </source>
</evidence>
<dbReference type="EMBL" id="ADLN01000120">
    <property type="protein sequence ID" value="EHI57273.1"/>
    <property type="molecule type" value="Genomic_DNA"/>
</dbReference>
<name>G5ILK4_9FIRM</name>
<evidence type="ECO:0000313" key="10">
    <source>
        <dbReference type="EMBL" id="EHI57273.1"/>
    </source>
</evidence>
<sequence>MIVQALLIALAVWLIVGLEAWLAYPMINAPIVLCPIVGLIMGDVHTGIVAGATLQLIFLGVMQIGGTLPADATLGSVFGTAMAIAMGQSVEVAMSLAIPVAMVGSMFTFLGYVVRGLFNPWVSKYCEEGNMKGLERLQLGLAFLPELPKCIVLFVALAFGSGLAESIVSMIPEVVTSGLDYATGLMPAVGIALLLKMMWSNKMAVYFFLGAALVTFLNVPMIGIAILGVILAVIMIMEERGIQAKAPAAVVSAEEEDLFND</sequence>
<protein>
    <recommendedName>
        <fullName evidence="12">PTS sugar transporter subunit IIC</fullName>
    </recommendedName>
</protein>
<keyword evidence="2" id="KW-0813">Transport</keyword>
<proteinExistence type="predicted"/>
<dbReference type="RefSeq" id="WP_006782370.1">
    <property type="nucleotide sequence ID" value="NZ_CP040506.1"/>
</dbReference>
<evidence type="ECO:0000256" key="1">
    <source>
        <dbReference type="ARBA" id="ARBA00004651"/>
    </source>
</evidence>
<evidence type="ECO:0000313" key="11">
    <source>
        <dbReference type="Proteomes" id="UP000005384"/>
    </source>
</evidence>
<dbReference type="GO" id="GO:0009401">
    <property type="term" value="P:phosphoenolpyruvate-dependent sugar phosphotransferase system"/>
    <property type="evidence" value="ECO:0007669"/>
    <property type="project" value="UniProtKB-KW"/>
</dbReference>
<dbReference type="AlphaFoldDB" id="G5ILK4"/>
<comment type="caution">
    <text evidence="10">The sequence shown here is derived from an EMBL/GenBank/DDBJ whole genome shotgun (WGS) entry which is preliminary data.</text>
</comment>
<keyword evidence="3" id="KW-1003">Cell membrane</keyword>
<feature type="transmembrane region" description="Helical" evidence="9">
    <location>
        <begin position="139"/>
        <end position="161"/>
    </location>
</feature>
<dbReference type="GO" id="GO:0005886">
    <property type="term" value="C:plasma membrane"/>
    <property type="evidence" value="ECO:0007669"/>
    <property type="project" value="UniProtKB-SubCell"/>
</dbReference>
<evidence type="ECO:0000256" key="7">
    <source>
        <dbReference type="ARBA" id="ARBA00022989"/>
    </source>
</evidence>
<dbReference type="Proteomes" id="UP000005384">
    <property type="component" value="Unassembled WGS sequence"/>
</dbReference>
<keyword evidence="8 9" id="KW-0472">Membrane</keyword>
<dbReference type="PANTHER" id="PTHR32502">
    <property type="entry name" value="N-ACETYLGALACTOSAMINE PERMEASE II COMPONENT-RELATED"/>
    <property type="match status" value="1"/>
</dbReference>
<feature type="transmembrane region" description="Helical" evidence="9">
    <location>
        <begin position="206"/>
        <end position="237"/>
    </location>
</feature>
<evidence type="ECO:0000256" key="9">
    <source>
        <dbReference type="SAM" id="Phobius"/>
    </source>
</evidence>
<dbReference type="InterPro" id="IPR004700">
    <property type="entry name" value="PTS_IIC_man"/>
</dbReference>
<evidence type="ECO:0000256" key="4">
    <source>
        <dbReference type="ARBA" id="ARBA00022597"/>
    </source>
</evidence>
<dbReference type="OrthoDB" id="9815089at2"/>
<evidence type="ECO:0000256" key="3">
    <source>
        <dbReference type="ARBA" id="ARBA00022475"/>
    </source>
</evidence>
<dbReference type="PANTHER" id="PTHR32502:SF8">
    <property type="entry name" value="N-ACETYLGALACTOSAMINE PERMEASE IIC COMPONENT 1"/>
    <property type="match status" value="1"/>
</dbReference>
<accession>G5ILK4</accession>
<keyword evidence="11" id="KW-1185">Reference proteome</keyword>
<gene>
    <name evidence="10" type="ORF">HMPREF9473_04382</name>
</gene>
<feature type="transmembrane region" description="Helical" evidence="9">
    <location>
        <begin position="36"/>
        <end position="60"/>
    </location>
</feature>
<evidence type="ECO:0000256" key="2">
    <source>
        <dbReference type="ARBA" id="ARBA00022448"/>
    </source>
</evidence>
<keyword evidence="5" id="KW-0598">Phosphotransferase system</keyword>